<dbReference type="Proteomes" id="UP000241074">
    <property type="component" value="Chromosome"/>
</dbReference>
<comment type="similarity">
    <text evidence="1">Belongs to the SCO1/2 family.</text>
</comment>
<reference evidence="5 6" key="1">
    <citation type="submission" date="2018-03" db="EMBL/GenBank/DDBJ databases">
        <title>Ahniella affigens gen. nov., sp. nov., a gammaproteobacterium isolated from sandy soil near a stream.</title>
        <authorList>
            <person name="Ko Y."/>
            <person name="Kim J.-H."/>
        </authorList>
    </citation>
    <scope>NUCLEOTIDE SEQUENCE [LARGE SCALE GENOMIC DNA]</scope>
    <source>
        <strain evidence="5 6">D13</strain>
    </source>
</reference>
<proteinExistence type="inferred from homology"/>
<dbReference type="AlphaFoldDB" id="A0A2P1PWD9"/>
<dbReference type="PANTHER" id="PTHR12151:SF25">
    <property type="entry name" value="LINALOOL DEHYDRATASE_ISOMERASE DOMAIN-CONTAINING PROTEIN"/>
    <property type="match status" value="1"/>
</dbReference>
<dbReference type="InterPro" id="IPR003782">
    <property type="entry name" value="SCO1/SenC"/>
</dbReference>
<evidence type="ECO:0000313" key="5">
    <source>
        <dbReference type="EMBL" id="AVP99175.1"/>
    </source>
</evidence>
<keyword evidence="2" id="KW-0186">Copper</keyword>
<dbReference type="PANTHER" id="PTHR12151">
    <property type="entry name" value="ELECTRON TRANSPORT PROTIN SCO1/SENC FAMILY MEMBER"/>
    <property type="match status" value="1"/>
</dbReference>
<keyword evidence="3" id="KW-0732">Signal</keyword>
<evidence type="ECO:0000256" key="1">
    <source>
        <dbReference type="ARBA" id="ARBA00010996"/>
    </source>
</evidence>
<dbReference type="CDD" id="cd02968">
    <property type="entry name" value="SCO"/>
    <property type="match status" value="2"/>
</dbReference>
<dbReference type="PROSITE" id="PS51352">
    <property type="entry name" value="THIOREDOXIN_2"/>
    <property type="match status" value="1"/>
</dbReference>
<feature type="chain" id="PRO_5015168034" description="Thioredoxin domain-containing protein" evidence="3">
    <location>
        <begin position="26"/>
        <end position="354"/>
    </location>
</feature>
<sequence length="354" mass="38566">MMISIRFLRALACVPLWLAASAALAVASPETEAVREPIPDILVQDQSGQTLNFYSDLVQGHRVALNFIFTSCKAICPQLGASSAALSRELAKSGESNYRVISISIDPETDTPERLQTWRSHFGDAPGWTLVTGKPRDIESLQRVLQVYSADKNLHSGAFLLGNARGDVWKRVAGDTPPARLAIALNELDQAPSAAAQYFPDVTLRDQNGEPHRFYSDLIKGRIVVINTFFADCGAVCPITMQRLAAIQKRFPERLGQDVFLYSITVDPVGDTPEKLNDYARRHGAGTGWKFLTGDPSDVASVLKKLGQFVDDRDAHSTLFLIGNDPTGLWKKANGLASAEEIGDVVASVVDDGR</sequence>
<dbReference type="KEGG" id="xba:C7S18_19270"/>
<dbReference type="SUPFAM" id="SSF52833">
    <property type="entry name" value="Thioredoxin-like"/>
    <property type="match status" value="2"/>
</dbReference>
<evidence type="ECO:0000256" key="3">
    <source>
        <dbReference type="SAM" id="SignalP"/>
    </source>
</evidence>
<feature type="signal peptide" evidence="3">
    <location>
        <begin position="1"/>
        <end position="25"/>
    </location>
</feature>
<evidence type="ECO:0000313" key="6">
    <source>
        <dbReference type="Proteomes" id="UP000241074"/>
    </source>
</evidence>
<protein>
    <recommendedName>
        <fullName evidence="4">Thioredoxin domain-containing protein</fullName>
    </recommendedName>
</protein>
<dbReference type="RefSeq" id="WP_106893095.1">
    <property type="nucleotide sequence ID" value="NZ_CP027860.1"/>
</dbReference>
<feature type="domain" description="Thioredoxin" evidence="4">
    <location>
        <begin position="193"/>
        <end position="351"/>
    </location>
</feature>
<dbReference type="EMBL" id="CP027860">
    <property type="protein sequence ID" value="AVP99175.1"/>
    <property type="molecule type" value="Genomic_DNA"/>
</dbReference>
<accession>A0A2P1PWD9</accession>
<evidence type="ECO:0000259" key="4">
    <source>
        <dbReference type="PROSITE" id="PS51352"/>
    </source>
</evidence>
<dbReference type="OrthoDB" id="6335573at2"/>
<evidence type="ECO:0000256" key="2">
    <source>
        <dbReference type="ARBA" id="ARBA00023008"/>
    </source>
</evidence>
<name>A0A2P1PWD9_9GAMM</name>
<dbReference type="InterPro" id="IPR013766">
    <property type="entry name" value="Thioredoxin_domain"/>
</dbReference>
<dbReference type="InterPro" id="IPR036249">
    <property type="entry name" value="Thioredoxin-like_sf"/>
</dbReference>
<organism evidence="5 6">
    <name type="scientific">Ahniella affigens</name>
    <dbReference type="NCBI Taxonomy" id="2021234"/>
    <lineage>
        <taxon>Bacteria</taxon>
        <taxon>Pseudomonadati</taxon>
        <taxon>Pseudomonadota</taxon>
        <taxon>Gammaproteobacteria</taxon>
        <taxon>Lysobacterales</taxon>
        <taxon>Rhodanobacteraceae</taxon>
        <taxon>Ahniella</taxon>
    </lineage>
</organism>
<keyword evidence="6" id="KW-1185">Reference proteome</keyword>
<reference evidence="5 6" key="2">
    <citation type="submission" date="2018-03" db="EMBL/GenBank/DDBJ databases">
        <authorList>
            <person name="Keele B.F."/>
        </authorList>
    </citation>
    <scope>NUCLEOTIDE SEQUENCE [LARGE SCALE GENOMIC DNA]</scope>
    <source>
        <strain evidence="5 6">D13</strain>
    </source>
</reference>
<dbReference type="Gene3D" id="3.40.30.10">
    <property type="entry name" value="Glutaredoxin"/>
    <property type="match status" value="2"/>
</dbReference>
<dbReference type="Pfam" id="PF02630">
    <property type="entry name" value="SCO1-SenC"/>
    <property type="match status" value="2"/>
</dbReference>
<gene>
    <name evidence="5" type="ORF">C7S18_19270</name>
</gene>